<gene>
    <name evidence="2" type="ORF">NCTC8129_01375</name>
</gene>
<evidence type="ECO:0000313" key="3">
    <source>
        <dbReference type="Proteomes" id="UP000254070"/>
    </source>
</evidence>
<proteinExistence type="predicted"/>
<name>A0A377KLB4_9ENTE</name>
<sequence>MYVILGLIILVILVSLGVIYVAFKYVQVSEANAKLITLAGELCLVLSAVLFFLINTNVLGSYKNSDLDLIKESLKQVEIRLIDIERNQHSEEPNKISHSFNTISEMEESVEYSKLQVIIAEWITLFLSTLGSIVLFIGKICTYKIFIEETQENLT</sequence>
<keyword evidence="1" id="KW-1133">Transmembrane helix</keyword>
<accession>A0A377KLB4</accession>
<dbReference type="EMBL" id="UGIF01000002">
    <property type="protein sequence ID" value="STP29184.1"/>
    <property type="molecule type" value="Genomic_DNA"/>
</dbReference>
<feature type="transmembrane region" description="Helical" evidence="1">
    <location>
        <begin position="6"/>
        <end position="23"/>
    </location>
</feature>
<feature type="transmembrane region" description="Helical" evidence="1">
    <location>
        <begin position="35"/>
        <end position="54"/>
    </location>
</feature>
<keyword evidence="1" id="KW-0472">Membrane</keyword>
<feature type="transmembrane region" description="Helical" evidence="1">
    <location>
        <begin position="115"/>
        <end position="137"/>
    </location>
</feature>
<protein>
    <submittedName>
        <fullName evidence="2">Uncharacterized protein</fullName>
    </submittedName>
</protein>
<reference evidence="2 3" key="1">
    <citation type="submission" date="2018-06" db="EMBL/GenBank/DDBJ databases">
        <authorList>
            <consortium name="Pathogen Informatics"/>
            <person name="Doyle S."/>
        </authorList>
    </citation>
    <scope>NUCLEOTIDE SEQUENCE [LARGE SCALE GENOMIC DNA]</scope>
    <source>
        <strain evidence="2 3">NCTC8129</strain>
    </source>
</reference>
<keyword evidence="1" id="KW-0812">Transmembrane</keyword>
<organism evidence="2 3">
    <name type="scientific">Enterococcus durans</name>
    <dbReference type="NCBI Taxonomy" id="53345"/>
    <lineage>
        <taxon>Bacteria</taxon>
        <taxon>Bacillati</taxon>
        <taxon>Bacillota</taxon>
        <taxon>Bacilli</taxon>
        <taxon>Lactobacillales</taxon>
        <taxon>Enterococcaceae</taxon>
        <taxon>Enterococcus</taxon>
    </lineage>
</organism>
<dbReference type="RefSeq" id="WP_115235095.1">
    <property type="nucleotide sequence ID" value="NZ_CABGIZ010000012.1"/>
</dbReference>
<evidence type="ECO:0000313" key="2">
    <source>
        <dbReference type="EMBL" id="STP29184.1"/>
    </source>
</evidence>
<dbReference type="Proteomes" id="UP000254070">
    <property type="component" value="Unassembled WGS sequence"/>
</dbReference>
<evidence type="ECO:0000256" key="1">
    <source>
        <dbReference type="SAM" id="Phobius"/>
    </source>
</evidence>
<dbReference type="AlphaFoldDB" id="A0A377KLB4"/>